<name>A0AAJ0FJQ8_9PEZI</name>
<accession>A0AAJ0FJQ8</accession>
<dbReference type="GO" id="GO:0005634">
    <property type="term" value="C:nucleus"/>
    <property type="evidence" value="ECO:0007669"/>
    <property type="project" value="TreeGrafter"/>
</dbReference>
<dbReference type="InterPro" id="IPR036249">
    <property type="entry name" value="Thioredoxin-like_sf"/>
</dbReference>
<dbReference type="InterPro" id="IPR036282">
    <property type="entry name" value="Glutathione-S-Trfase_C_sf"/>
</dbReference>
<evidence type="ECO:0000313" key="6">
    <source>
        <dbReference type="Proteomes" id="UP001244011"/>
    </source>
</evidence>
<dbReference type="GeneID" id="85312215"/>
<dbReference type="SUPFAM" id="SSF52833">
    <property type="entry name" value="Thioredoxin-like"/>
    <property type="match status" value="1"/>
</dbReference>
<reference evidence="5" key="1">
    <citation type="submission" date="2023-06" db="EMBL/GenBank/DDBJ databases">
        <title>Genome-scale phylogeny and comparative genomics of the fungal order Sordariales.</title>
        <authorList>
            <consortium name="Lawrence Berkeley National Laboratory"/>
            <person name="Hensen N."/>
            <person name="Bonometti L."/>
            <person name="Westerberg I."/>
            <person name="Brannstrom I.O."/>
            <person name="Guillou S."/>
            <person name="Cros-Aarteil S."/>
            <person name="Calhoun S."/>
            <person name="Haridas S."/>
            <person name="Kuo A."/>
            <person name="Mondo S."/>
            <person name="Pangilinan J."/>
            <person name="Riley R."/>
            <person name="Labutti K."/>
            <person name="Andreopoulos B."/>
            <person name="Lipzen A."/>
            <person name="Chen C."/>
            <person name="Yanf M."/>
            <person name="Daum C."/>
            <person name="Ng V."/>
            <person name="Clum A."/>
            <person name="Steindorff A."/>
            <person name="Ohm R."/>
            <person name="Martin F."/>
            <person name="Silar P."/>
            <person name="Natvig D."/>
            <person name="Lalanne C."/>
            <person name="Gautier V."/>
            <person name="Ament-Velasquez S.L."/>
            <person name="Kruys A."/>
            <person name="Hutchinson M.I."/>
            <person name="Powell A.J."/>
            <person name="Barry K."/>
            <person name="Miller A.N."/>
            <person name="Grigoriev I.V."/>
            <person name="Debuchy R."/>
            <person name="Gladieux P."/>
            <person name="Thoren M.H."/>
            <person name="Johannesson H."/>
        </authorList>
    </citation>
    <scope>NUCLEOTIDE SEQUENCE</scope>
    <source>
        <strain evidence="5">8032-3</strain>
    </source>
</reference>
<dbReference type="InterPro" id="IPR004046">
    <property type="entry name" value="GST_C"/>
</dbReference>
<dbReference type="GO" id="GO:0005737">
    <property type="term" value="C:cytoplasm"/>
    <property type="evidence" value="ECO:0007669"/>
    <property type="project" value="TreeGrafter"/>
</dbReference>
<protein>
    <submittedName>
        <fullName evidence="5">Glutathione S-transferase</fullName>
    </submittedName>
</protein>
<comment type="similarity">
    <text evidence="1 2">Belongs to the GST superfamily.</text>
</comment>
<dbReference type="SUPFAM" id="SSF47616">
    <property type="entry name" value="GST C-terminal domain-like"/>
    <property type="match status" value="1"/>
</dbReference>
<dbReference type="FunFam" id="3.40.30.10:FF:000142">
    <property type="entry name" value="Elongation factor 1 gamma"/>
    <property type="match status" value="1"/>
</dbReference>
<dbReference type="PROSITE" id="PS50405">
    <property type="entry name" value="GST_CTER"/>
    <property type="match status" value="1"/>
</dbReference>
<sequence length="221" mass="24989">MSFGTIYTHNPNPRTFAILAVAKAQGLKLDIVYADKKSNPENYEKLLQINPLGQVPVFVGADGSVLTECIAIALYITSQSDTTTLLGANRRDYYNIIKWMSLANSDLLPAIGGVILPLIGRPLDVRKDTQDCLRAFYKDCRLMENHLQKSRYLVGDQLTLADLFTVGMLVFAFMVFHKVLHVEYPRLTEWFNEVYEMPMFKDVAGDLHLLDVPFPALQEDN</sequence>
<feature type="domain" description="GST C-terminal" evidence="4">
    <location>
        <begin position="89"/>
        <end position="214"/>
    </location>
</feature>
<dbReference type="Proteomes" id="UP001244011">
    <property type="component" value="Unassembled WGS sequence"/>
</dbReference>
<keyword evidence="6" id="KW-1185">Reference proteome</keyword>
<gene>
    <name evidence="5" type="ORF">QBC33DRAFT_549972</name>
</gene>
<dbReference type="EMBL" id="MU839028">
    <property type="protein sequence ID" value="KAK1763350.1"/>
    <property type="molecule type" value="Genomic_DNA"/>
</dbReference>
<dbReference type="Gene3D" id="3.40.30.10">
    <property type="entry name" value="Glutaredoxin"/>
    <property type="match status" value="1"/>
</dbReference>
<dbReference type="Gene3D" id="1.20.1050.10">
    <property type="match status" value="1"/>
</dbReference>
<evidence type="ECO:0000256" key="2">
    <source>
        <dbReference type="RuleBase" id="RU003494"/>
    </source>
</evidence>
<dbReference type="InterPro" id="IPR010987">
    <property type="entry name" value="Glutathione-S-Trfase_C-like"/>
</dbReference>
<dbReference type="RefSeq" id="XP_060279563.1">
    <property type="nucleotide sequence ID" value="XM_060429028.1"/>
</dbReference>
<dbReference type="SFLD" id="SFLDG00358">
    <property type="entry name" value="Main_(cytGST)"/>
    <property type="match status" value="1"/>
</dbReference>
<dbReference type="PANTHER" id="PTHR43986">
    <property type="entry name" value="ELONGATION FACTOR 1-GAMMA"/>
    <property type="match status" value="1"/>
</dbReference>
<dbReference type="InterPro" id="IPR004045">
    <property type="entry name" value="Glutathione_S-Trfase_N"/>
</dbReference>
<comment type="caution">
    <text evidence="5">The sequence shown here is derived from an EMBL/GenBank/DDBJ whole genome shotgun (WGS) entry which is preliminary data.</text>
</comment>
<evidence type="ECO:0000313" key="5">
    <source>
        <dbReference type="EMBL" id="KAK1763350.1"/>
    </source>
</evidence>
<dbReference type="PANTHER" id="PTHR43986:SF1">
    <property type="entry name" value="ELONGATION FACTOR 1-GAMMA"/>
    <property type="match status" value="1"/>
</dbReference>
<feature type="domain" description="GST N-terminal" evidence="3">
    <location>
        <begin position="2"/>
        <end position="84"/>
    </location>
</feature>
<dbReference type="PROSITE" id="PS50404">
    <property type="entry name" value="GST_NTER"/>
    <property type="match status" value="1"/>
</dbReference>
<evidence type="ECO:0000259" key="3">
    <source>
        <dbReference type="PROSITE" id="PS50404"/>
    </source>
</evidence>
<dbReference type="SFLD" id="SFLDS00019">
    <property type="entry name" value="Glutathione_Transferase_(cytos"/>
    <property type="match status" value="1"/>
</dbReference>
<dbReference type="CDD" id="cd03044">
    <property type="entry name" value="GST_N_EF1Bgamma"/>
    <property type="match status" value="1"/>
</dbReference>
<dbReference type="AlphaFoldDB" id="A0AAJ0FJQ8"/>
<evidence type="ECO:0000259" key="4">
    <source>
        <dbReference type="PROSITE" id="PS50405"/>
    </source>
</evidence>
<dbReference type="Pfam" id="PF00043">
    <property type="entry name" value="GST_C"/>
    <property type="match status" value="1"/>
</dbReference>
<dbReference type="FunFam" id="1.20.1050.10:FF:000006">
    <property type="entry name" value="Elongation factor 1 gamma"/>
    <property type="match status" value="1"/>
</dbReference>
<organism evidence="5 6">
    <name type="scientific">Phialemonium atrogriseum</name>
    <dbReference type="NCBI Taxonomy" id="1093897"/>
    <lineage>
        <taxon>Eukaryota</taxon>
        <taxon>Fungi</taxon>
        <taxon>Dikarya</taxon>
        <taxon>Ascomycota</taxon>
        <taxon>Pezizomycotina</taxon>
        <taxon>Sordariomycetes</taxon>
        <taxon>Sordariomycetidae</taxon>
        <taxon>Cephalothecales</taxon>
        <taxon>Cephalothecaceae</taxon>
        <taxon>Phialemonium</taxon>
    </lineage>
</organism>
<proteinExistence type="inferred from homology"/>
<dbReference type="Pfam" id="PF02798">
    <property type="entry name" value="GST_N"/>
    <property type="match status" value="1"/>
</dbReference>
<dbReference type="InterPro" id="IPR050802">
    <property type="entry name" value="EF-GSTs"/>
</dbReference>
<dbReference type="InterPro" id="IPR040079">
    <property type="entry name" value="Glutathione_S-Trfase"/>
</dbReference>
<evidence type="ECO:0000256" key="1">
    <source>
        <dbReference type="ARBA" id="ARBA00007409"/>
    </source>
</evidence>